<dbReference type="Proteomes" id="UP001589836">
    <property type="component" value="Unassembled WGS sequence"/>
</dbReference>
<keyword evidence="1" id="KW-0812">Transmembrane</keyword>
<evidence type="ECO:0000313" key="3">
    <source>
        <dbReference type="Proteomes" id="UP001589836"/>
    </source>
</evidence>
<name>A0ABV6LPZ1_9BACI</name>
<feature type="transmembrane region" description="Helical" evidence="1">
    <location>
        <begin position="13"/>
        <end position="34"/>
    </location>
</feature>
<dbReference type="EMBL" id="JBHLTP010000011">
    <property type="protein sequence ID" value="MFC0524472.1"/>
    <property type="molecule type" value="Genomic_DNA"/>
</dbReference>
<evidence type="ECO:0000313" key="2">
    <source>
        <dbReference type="EMBL" id="MFC0524472.1"/>
    </source>
</evidence>
<proteinExistence type="predicted"/>
<dbReference type="RefSeq" id="WP_377348483.1">
    <property type="nucleotide sequence ID" value="NZ_JBHLTP010000011.1"/>
</dbReference>
<keyword evidence="3" id="KW-1185">Reference proteome</keyword>
<comment type="caution">
    <text evidence="2">The sequence shown here is derived from an EMBL/GenBank/DDBJ whole genome shotgun (WGS) entry which is preliminary data.</text>
</comment>
<keyword evidence="1" id="KW-1133">Transmembrane helix</keyword>
<protein>
    <submittedName>
        <fullName evidence="2">Uncharacterized protein</fullName>
    </submittedName>
</protein>
<sequence>MITFGLVDEVKRFIVFMMSIFGILLKTGRSVSFYSKLLKL</sequence>
<reference evidence="2 3" key="1">
    <citation type="submission" date="2024-09" db="EMBL/GenBank/DDBJ databases">
        <authorList>
            <person name="Sun Q."/>
            <person name="Mori K."/>
        </authorList>
    </citation>
    <scope>NUCLEOTIDE SEQUENCE [LARGE SCALE GENOMIC DNA]</scope>
    <source>
        <strain evidence="2 3">NCAIM B.02529</strain>
    </source>
</reference>
<organism evidence="2 3">
    <name type="scientific">Pontibacillus salicampi</name>
    <dbReference type="NCBI Taxonomy" id="1449801"/>
    <lineage>
        <taxon>Bacteria</taxon>
        <taxon>Bacillati</taxon>
        <taxon>Bacillota</taxon>
        <taxon>Bacilli</taxon>
        <taxon>Bacillales</taxon>
        <taxon>Bacillaceae</taxon>
        <taxon>Pontibacillus</taxon>
    </lineage>
</organism>
<gene>
    <name evidence="2" type="ORF">ACFFGV_12930</name>
</gene>
<keyword evidence="1" id="KW-0472">Membrane</keyword>
<evidence type="ECO:0000256" key="1">
    <source>
        <dbReference type="SAM" id="Phobius"/>
    </source>
</evidence>
<accession>A0ABV6LPZ1</accession>